<proteinExistence type="predicted"/>
<dbReference type="HOGENOM" id="CLU_2367611_0_0_7"/>
<keyword evidence="1" id="KW-0472">Membrane</keyword>
<keyword evidence="1" id="KW-0812">Transmembrane</keyword>
<evidence type="ECO:0000313" key="2">
    <source>
        <dbReference type="EMBL" id="ETX01654.1"/>
    </source>
</evidence>
<evidence type="ECO:0000313" key="3">
    <source>
        <dbReference type="Proteomes" id="UP000019141"/>
    </source>
</evidence>
<evidence type="ECO:0000256" key="1">
    <source>
        <dbReference type="SAM" id="Phobius"/>
    </source>
</evidence>
<accession>W4LUB6</accession>
<organism evidence="2 3">
    <name type="scientific">Entotheonella factor</name>
    <dbReference type="NCBI Taxonomy" id="1429438"/>
    <lineage>
        <taxon>Bacteria</taxon>
        <taxon>Pseudomonadati</taxon>
        <taxon>Nitrospinota/Tectimicrobiota group</taxon>
        <taxon>Candidatus Tectimicrobiota</taxon>
        <taxon>Candidatus Entotheonellia</taxon>
        <taxon>Candidatus Entotheonellales</taxon>
        <taxon>Candidatus Entotheonellaceae</taxon>
        <taxon>Candidatus Entotheonella</taxon>
    </lineage>
</organism>
<dbReference type="Proteomes" id="UP000019141">
    <property type="component" value="Unassembled WGS sequence"/>
</dbReference>
<protein>
    <submittedName>
        <fullName evidence="2">Uncharacterized protein</fullName>
    </submittedName>
</protein>
<keyword evidence="1" id="KW-1133">Transmembrane helix</keyword>
<comment type="caution">
    <text evidence="2">The sequence shown here is derived from an EMBL/GenBank/DDBJ whole genome shotgun (WGS) entry which is preliminary data.</text>
</comment>
<dbReference type="AlphaFoldDB" id="W4LUB6"/>
<reference evidence="2 3" key="1">
    <citation type="journal article" date="2014" name="Nature">
        <title>An environmental bacterial taxon with a large and distinct metabolic repertoire.</title>
        <authorList>
            <person name="Wilson M.C."/>
            <person name="Mori T."/>
            <person name="Ruckert C."/>
            <person name="Uria A.R."/>
            <person name="Helf M.J."/>
            <person name="Takada K."/>
            <person name="Gernert C."/>
            <person name="Steffens U.A."/>
            <person name="Heycke N."/>
            <person name="Schmitt S."/>
            <person name="Rinke C."/>
            <person name="Helfrich E.J."/>
            <person name="Brachmann A.O."/>
            <person name="Gurgui C."/>
            <person name="Wakimoto T."/>
            <person name="Kracht M."/>
            <person name="Crusemann M."/>
            <person name="Hentschel U."/>
            <person name="Abe I."/>
            <person name="Matsunaga S."/>
            <person name="Kalinowski J."/>
            <person name="Takeyama H."/>
            <person name="Piel J."/>
        </authorList>
    </citation>
    <scope>NUCLEOTIDE SEQUENCE [LARGE SCALE GENOMIC DNA]</scope>
    <source>
        <strain evidence="3">TSY1</strain>
    </source>
</reference>
<sequence length="95" mass="9926">MAIPHPTNTNQNAATAEVFVDTVRSLVRPFLAVSFTYAAICLTFSGLLPASVVGTAATAIASFYFGERSVRKGLAAEHRAHVVPPPAQERDGGAA</sequence>
<gene>
    <name evidence="2" type="ORF">ETSY1_06440</name>
</gene>
<name>W4LUB6_ENTF1</name>
<keyword evidence="3" id="KW-1185">Reference proteome</keyword>
<feature type="transmembrane region" description="Helical" evidence="1">
    <location>
        <begin position="35"/>
        <end position="65"/>
    </location>
</feature>
<dbReference type="EMBL" id="AZHW01000208">
    <property type="protein sequence ID" value="ETX01654.1"/>
    <property type="molecule type" value="Genomic_DNA"/>
</dbReference>